<organism evidence="2 3">
    <name type="scientific">Calocera cornea HHB12733</name>
    <dbReference type="NCBI Taxonomy" id="1353952"/>
    <lineage>
        <taxon>Eukaryota</taxon>
        <taxon>Fungi</taxon>
        <taxon>Dikarya</taxon>
        <taxon>Basidiomycota</taxon>
        <taxon>Agaricomycotina</taxon>
        <taxon>Dacrymycetes</taxon>
        <taxon>Dacrymycetales</taxon>
        <taxon>Dacrymycetaceae</taxon>
        <taxon>Calocera</taxon>
    </lineage>
</organism>
<sequence length="247" mass="26902">MGNGHWTRTRVLLGRRASKSPGPCLPILVSSTTSVLAAAVVLLAAAALPASAAAPVPVPAAAPVPASVPARSPALAALATLAAAPSRLRTSIWRASASSKRGTVDHCRPPRLPPSRRAVPVGMPTATFETGYRDAPRDAEGYDEQWAEQYGLPIVKTKYKWKPDAPRPNFTGHWHLTLYERFARDTVHRFTDEPTLLRRSASLLPADRYSVEQYAALQIEDPALLIANSTDLELRQHWSDFQARFKA</sequence>
<reference evidence="2 3" key="1">
    <citation type="journal article" date="2016" name="Mol. Biol. Evol.">
        <title>Comparative Genomics of Early-Diverging Mushroom-Forming Fungi Provides Insights into the Origins of Lignocellulose Decay Capabilities.</title>
        <authorList>
            <person name="Nagy L.G."/>
            <person name="Riley R."/>
            <person name="Tritt A."/>
            <person name="Adam C."/>
            <person name="Daum C."/>
            <person name="Floudas D."/>
            <person name="Sun H."/>
            <person name="Yadav J.S."/>
            <person name="Pangilinan J."/>
            <person name="Larsson K.H."/>
            <person name="Matsuura K."/>
            <person name="Barry K."/>
            <person name="Labutti K."/>
            <person name="Kuo R."/>
            <person name="Ohm R.A."/>
            <person name="Bhattacharya S.S."/>
            <person name="Shirouzu T."/>
            <person name="Yoshinaga Y."/>
            <person name="Martin F.M."/>
            <person name="Grigoriev I.V."/>
            <person name="Hibbett D.S."/>
        </authorList>
    </citation>
    <scope>NUCLEOTIDE SEQUENCE [LARGE SCALE GENOMIC DNA]</scope>
    <source>
        <strain evidence="2 3">HHB12733</strain>
    </source>
</reference>
<feature type="non-terminal residue" evidence="2">
    <location>
        <position position="247"/>
    </location>
</feature>
<dbReference type="Proteomes" id="UP000076842">
    <property type="component" value="Unassembled WGS sequence"/>
</dbReference>
<dbReference type="EMBL" id="KV424081">
    <property type="protein sequence ID" value="KZT52036.1"/>
    <property type="molecule type" value="Genomic_DNA"/>
</dbReference>
<keyword evidence="3" id="KW-1185">Reference proteome</keyword>
<protein>
    <submittedName>
        <fullName evidence="2">Uncharacterized protein</fullName>
    </submittedName>
</protein>
<feature type="region of interest" description="Disordered" evidence="1">
    <location>
        <begin position="101"/>
        <end position="120"/>
    </location>
</feature>
<gene>
    <name evidence="2" type="ORF">CALCODRAFT_487464</name>
</gene>
<dbReference type="InParanoid" id="A0A165D4C0"/>
<evidence type="ECO:0000256" key="1">
    <source>
        <dbReference type="SAM" id="MobiDB-lite"/>
    </source>
</evidence>
<proteinExistence type="predicted"/>
<name>A0A165D4C0_9BASI</name>
<evidence type="ECO:0000313" key="3">
    <source>
        <dbReference type="Proteomes" id="UP000076842"/>
    </source>
</evidence>
<evidence type="ECO:0000313" key="2">
    <source>
        <dbReference type="EMBL" id="KZT52036.1"/>
    </source>
</evidence>
<dbReference type="AlphaFoldDB" id="A0A165D4C0"/>
<accession>A0A165D4C0</accession>